<evidence type="ECO:0000313" key="3">
    <source>
        <dbReference type="EMBL" id="QGV79192.1"/>
    </source>
</evidence>
<dbReference type="AlphaFoldDB" id="A0A6I6FGJ7"/>
<dbReference type="InterPro" id="IPR013538">
    <property type="entry name" value="ASHA1/2-like_C"/>
</dbReference>
<dbReference type="OrthoDB" id="9803476at2"/>
<proteinExistence type="inferred from homology"/>
<evidence type="ECO:0000256" key="1">
    <source>
        <dbReference type="ARBA" id="ARBA00006817"/>
    </source>
</evidence>
<gene>
    <name evidence="3" type="ORF">EIZ62_13705</name>
</gene>
<evidence type="ECO:0000259" key="2">
    <source>
        <dbReference type="Pfam" id="PF08327"/>
    </source>
</evidence>
<keyword evidence="4" id="KW-1185">Reference proteome</keyword>
<dbReference type="EMBL" id="CP034279">
    <property type="protein sequence ID" value="QGV79192.1"/>
    <property type="molecule type" value="Genomic_DNA"/>
</dbReference>
<organism evidence="3 4">
    <name type="scientific">Streptomyces ficellus</name>
    <dbReference type="NCBI Taxonomy" id="1977088"/>
    <lineage>
        <taxon>Bacteria</taxon>
        <taxon>Bacillati</taxon>
        <taxon>Actinomycetota</taxon>
        <taxon>Actinomycetes</taxon>
        <taxon>Kitasatosporales</taxon>
        <taxon>Streptomycetaceae</taxon>
        <taxon>Streptomyces</taxon>
    </lineage>
</organism>
<evidence type="ECO:0000313" key="4">
    <source>
        <dbReference type="Proteomes" id="UP000422572"/>
    </source>
</evidence>
<comment type="similarity">
    <text evidence="1">Belongs to the AHA1 family.</text>
</comment>
<reference evidence="3 4" key="1">
    <citation type="submission" date="2018-12" db="EMBL/GenBank/DDBJ databases">
        <title>Complete genome sequence of Streptomyces ficellus NRRL8067, the producer of ficellomycin, feldamycin and nojirimycin.</title>
        <authorList>
            <person name="Zhang H."/>
            <person name="Yue R."/>
            <person name="Liu Y."/>
            <person name="Li M."/>
            <person name="Mu H."/>
            <person name="Zhang J."/>
        </authorList>
    </citation>
    <scope>NUCLEOTIDE SEQUENCE [LARGE SCALE GENOMIC DNA]</scope>
    <source>
        <strain evidence="3 4">NRRL 8067</strain>
    </source>
</reference>
<protein>
    <recommendedName>
        <fullName evidence="2">Activator of Hsp90 ATPase homologue 1/2-like C-terminal domain-containing protein</fullName>
    </recommendedName>
</protein>
<feature type="domain" description="Activator of Hsp90 ATPase homologue 1/2-like C-terminal" evidence="2">
    <location>
        <begin position="27"/>
        <end position="138"/>
    </location>
</feature>
<dbReference type="Gene3D" id="3.30.530.20">
    <property type="match status" value="1"/>
</dbReference>
<dbReference type="Proteomes" id="UP000422572">
    <property type="component" value="Chromosome"/>
</dbReference>
<dbReference type="InterPro" id="IPR023393">
    <property type="entry name" value="START-like_dom_sf"/>
</dbReference>
<name>A0A6I6FGJ7_9ACTN</name>
<dbReference type="Pfam" id="PF08327">
    <property type="entry name" value="AHSA1"/>
    <property type="match status" value="1"/>
</dbReference>
<sequence length="172" mass="19526">MADQIPPGTSESHDGSHVLRFVVPLPHPEERVWLALTTPGGLRGWLAEAEVLQNRLGGEVVLRWLNTAPTTLVSGTVTAWDLERVVEYTLQTHGRARFHLEPGGGPRATVLRFTNEFRGTEDFRLDCLAGWHDHFLYLADSLDGHLADWPSWSRARWQELRDQYEARDFDAS</sequence>
<accession>A0A6I6FGJ7</accession>
<dbReference type="RefSeq" id="WP_156692947.1">
    <property type="nucleotide sequence ID" value="NZ_CP034279.1"/>
</dbReference>
<dbReference type="KEGG" id="sfic:EIZ62_13705"/>
<dbReference type="SUPFAM" id="SSF55961">
    <property type="entry name" value="Bet v1-like"/>
    <property type="match status" value="1"/>
</dbReference>